<keyword evidence="2" id="KW-1185">Reference proteome</keyword>
<gene>
    <name evidence="1" type="primary">WBGene00115474</name>
</gene>
<dbReference type="AlphaFoldDB" id="A0A2A6BHX8"/>
<reference evidence="2" key="1">
    <citation type="journal article" date="2008" name="Nat. Genet.">
        <title>The Pristionchus pacificus genome provides a unique perspective on nematode lifestyle and parasitism.</title>
        <authorList>
            <person name="Dieterich C."/>
            <person name="Clifton S.W."/>
            <person name="Schuster L.N."/>
            <person name="Chinwalla A."/>
            <person name="Delehaunty K."/>
            <person name="Dinkelacker I."/>
            <person name="Fulton L."/>
            <person name="Fulton R."/>
            <person name="Godfrey J."/>
            <person name="Minx P."/>
            <person name="Mitreva M."/>
            <person name="Roeseler W."/>
            <person name="Tian H."/>
            <person name="Witte H."/>
            <person name="Yang S.P."/>
            <person name="Wilson R.K."/>
            <person name="Sommer R.J."/>
        </authorList>
    </citation>
    <scope>NUCLEOTIDE SEQUENCE [LARGE SCALE GENOMIC DNA]</scope>
    <source>
        <strain evidence="2">PS312</strain>
    </source>
</reference>
<accession>A0A8R1UHS1</accession>
<sequence>MTRSAVLLVTLAALCVSAAVIEKRQVLTAASGWPYGAASATAAFATAWPSAYGAWPYAGWPALPSAAASIPAAVGGKPVLNYMSASSLQLAEAIAASHPNKDTKITVINRA</sequence>
<name>A0A2A6BHX8_PRIPA</name>
<reference evidence="1" key="2">
    <citation type="submission" date="2022-06" db="UniProtKB">
        <authorList>
            <consortium name="EnsemblMetazoa"/>
        </authorList>
    </citation>
    <scope>IDENTIFICATION</scope>
    <source>
        <strain evidence="1">PS312</strain>
    </source>
</reference>
<organism evidence="1 2">
    <name type="scientific">Pristionchus pacificus</name>
    <name type="common">Parasitic nematode worm</name>
    <dbReference type="NCBI Taxonomy" id="54126"/>
    <lineage>
        <taxon>Eukaryota</taxon>
        <taxon>Metazoa</taxon>
        <taxon>Ecdysozoa</taxon>
        <taxon>Nematoda</taxon>
        <taxon>Chromadorea</taxon>
        <taxon>Rhabditida</taxon>
        <taxon>Rhabditina</taxon>
        <taxon>Diplogasteromorpha</taxon>
        <taxon>Diplogasteroidea</taxon>
        <taxon>Neodiplogasteridae</taxon>
        <taxon>Pristionchus</taxon>
    </lineage>
</organism>
<evidence type="ECO:0000313" key="2">
    <source>
        <dbReference type="Proteomes" id="UP000005239"/>
    </source>
</evidence>
<protein>
    <submittedName>
        <fullName evidence="1">Uncharacterized protein</fullName>
    </submittedName>
</protein>
<proteinExistence type="predicted"/>
<dbReference type="EnsemblMetazoa" id="PPA25920.1">
    <property type="protein sequence ID" value="PPA25920.1"/>
    <property type="gene ID" value="WBGene00115474"/>
</dbReference>
<evidence type="ECO:0000313" key="1">
    <source>
        <dbReference type="EnsemblMetazoa" id="PPA25920.1"/>
    </source>
</evidence>
<accession>A0A2A6BHX8</accession>
<dbReference type="Proteomes" id="UP000005239">
    <property type="component" value="Unassembled WGS sequence"/>
</dbReference>